<evidence type="ECO:0000256" key="1">
    <source>
        <dbReference type="ARBA" id="ARBA00022729"/>
    </source>
</evidence>
<dbReference type="InterPro" id="IPR013783">
    <property type="entry name" value="Ig-like_fold"/>
</dbReference>
<dbReference type="GO" id="GO:0000272">
    <property type="term" value="P:polysaccharide catabolic process"/>
    <property type="evidence" value="ECO:0007669"/>
    <property type="project" value="UniProtKB-KW"/>
</dbReference>
<evidence type="ECO:0000259" key="6">
    <source>
        <dbReference type="PROSITE" id="PS50853"/>
    </source>
</evidence>
<feature type="domain" description="Fibronectin type-III" evidence="6">
    <location>
        <begin position="1"/>
        <end position="49"/>
    </location>
</feature>
<dbReference type="GO" id="GO:0004553">
    <property type="term" value="F:hydrolase activity, hydrolyzing O-glycosyl compounds"/>
    <property type="evidence" value="ECO:0007669"/>
    <property type="project" value="InterPro"/>
</dbReference>
<dbReference type="Gene3D" id="2.60.40.10">
    <property type="entry name" value="Immunoglobulins"/>
    <property type="match status" value="2"/>
</dbReference>
<keyword evidence="5" id="KW-0624">Polysaccharide degradation</keyword>
<dbReference type="InterPro" id="IPR050713">
    <property type="entry name" value="RTP_Phos/Ushers"/>
</dbReference>
<evidence type="ECO:0000256" key="2">
    <source>
        <dbReference type="ARBA" id="ARBA00022801"/>
    </source>
</evidence>
<sequence length="196" mass="21629">MIDTVIGTHFIDKKLQPSTEYSYTVKAIDAAGNVSKESTALTVKTTVEIPDTEAPTQPKGLHSMGTTASSVDLMWSPSDDNIGVDHYDIYRETEGSMKKIATSNTTSYMDKNLLANTTYKYVVKAVDVAGNESVQSDIFTITTKTESASYEAWDAKKAYKKGDRVLHEGKVYEAVQSYQGNGDPNWIYALSLWKTV</sequence>
<dbReference type="FunFam" id="2.60.40.10:FF:001114">
    <property type="entry name" value="Chitinase A1"/>
    <property type="match status" value="1"/>
</dbReference>
<dbReference type="GO" id="GO:0043235">
    <property type="term" value="C:receptor complex"/>
    <property type="evidence" value="ECO:0007669"/>
    <property type="project" value="TreeGrafter"/>
</dbReference>
<dbReference type="CDD" id="cd00063">
    <property type="entry name" value="FN3"/>
    <property type="match status" value="2"/>
</dbReference>
<dbReference type="InterPro" id="IPR003961">
    <property type="entry name" value="FN3_dom"/>
</dbReference>
<dbReference type="AlphaFoldDB" id="A0A9W3STU7"/>
<accession>A0A9W3STU7</accession>
<dbReference type="Pfam" id="PF00041">
    <property type="entry name" value="fn3"/>
    <property type="match status" value="1"/>
</dbReference>
<dbReference type="PANTHER" id="PTHR46957:SF10">
    <property type="entry name" value="PROTEIN TYROSINE PHOSPHATASE, RECEPTOR TYPE, H"/>
    <property type="match status" value="1"/>
</dbReference>
<evidence type="ECO:0000256" key="3">
    <source>
        <dbReference type="ARBA" id="ARBA00023277"/>
    </source>
</evidence>
<dbReference type="CDD" id="cd12215">
    <property type="entry name" value="ChiC_BD"/>
    <property type="match status" value="1"/>
</dbReference>
<feature type="domain" description="Fibronectin type-III" evidence="6">
    <location>
        <begin position="54"/>
        <end position="146"/>
    </location>
</feature>
<dbReference type="InterPro" id="IPR036573">
    <property type="entry name" value="CBM_sf_5/12"/>
</dbReference>
<dbReference type="InterPro" id="IPR003610">
    <property type="entry name" value="CBM5/12"/>
</dbReference>
<dbReference type="PROSITE" id="PS50853">
    <property type="entry name" value="FN3"/>
    <property type="match status" value="2"/>
</dbReference>
<dbReference type="GO" id="GO:0030246">
    <property type="term" value="F:carbohydrate binding"/>
    <property type="evidence" value="ECO:0007669"/>
    <property type="project" value="InterPro"/>
</dbReference>
<keyword evidence="4" id="KW-0326">Glycosidase</keyword>
<dbReference type="PANTHER" id="PTHR46957">
    <property type="entry name" value="CYTOKINE RECEPTOR"/>
    <property type="match status" value="1"/>
</dbReference>
<dbReference type="SUPFAM" id="SSF51055">
    <property type="entry name" value="Carbohydrate binding domain"/>
    <property type="match status" value="1"/>
</dbReference>
<dbReference type="SMART" id="SM00060">
    <property type="entry name" value="FN3"/>
    <property type="match status" value="1"/>
</dbReference>
<evidence type="ECO:0000313" key="7">
    <source>
        <dbReference type="EMBL" id="AOM11441.1"/>
    </source>
</evidence>
<gene>
    <name evidence="7" type="primary">gbpA1_1</name>
    <name evidence="7" type="ORF">BTI247_30530</name>
</gene>
<organism evidence="7 8">
    <name type="scientific">Bacillus thuringiensis Bt18247</name>
    <dbReference type="NCBI Taxonomy" id="1423143"/>
    <lineage>
        <taxon>Bacteria</taxon>
        <taxon>Bacillati</taxon>
        <taxon>Bacillota</taxon>
        <taxon>Bacilli</taxon>
        <taxon>Bacillales</taxon>
        <taxon>Bacillaceae</taxon>
        <taxon>Bacillus</taxon>
        <taxon>Bacillus cereus group</taxon>
    </lineage>
</organism>
<reference evidence="7 8" key="1">
    <citation type="submission" date="2016-02" db="EMBL/GenBank/DDBJ databases">
        <title>Comparative analysis of three nematocidal Bacillus thuringiensis strains.</title>
        <authorList>
            <person name="Hollensteiner J."/>
            <person name="Kloesener M."/>
            <person name="Bunk B."/>
            <person name="Sproeer C."/>
            <person name="Rosenstiel P."/>
            <person name="Schulte-Iserlohe R."/>
            <person name="Schulenburg H."/>
            <person name="Liesegang H."/>
        </authorList>
    </citation>
    <scope>NUCLEOTIDE SEQUENCE [LARGE SCALE GENOMIC DNA]</scope>
    <source>
        <strain evidence="7 8">Bt18247</strain>
    </source>
</reference>
<keyword evidence="3" id="KW-0119">Carbohydrate metabolism</keyword>
<dbReference type="InterPro" id="IPR036116">
    <property type="entry name" value="FN3_sf"/>
</dbReference>
<proteinExistence type="predicted"/>
<evidence type="ECO:0000313" key="8">
    <source>
        <dbReference type="Proteomes" id="UP000192743"/>
    </source>
</evidence>
<keyword evidence="1" id="KW-0732">Signal</keyword>
<dbReference type="GO" id="GO:0005576">
    <property type="term" value="C:extracellular region"/>
    <property type="evidence" value="ECO:0007669"/>
    <property type="project" value="InterPro"/>
</dbReference>
<name>A0A9W3STU7_BACTU</name>
<keyword evidence="2" id="KW-0378">Hydrolase</keyword>
<evidence type="ECO:0000256" key="5">
    <source>
        <dbReference type="ARBA" id="ARBA00023326"/>
    </source>
</evidence>
<dbReference type="Proteomes" id="UP000192743">
    <property type="component" value="Chromosome"/>
</dbReference>
<dbReference type="EMBL" id="CP015250">
    <property type="protein sequence ID" value="AOM11441.1"/>
    <property type="molecule type" value="Genomic_DNA"/>
</dbReference>
<protein>
    <submittedName>
        <fullName evidence="7">GlcNAc-binding protein A</fullName>
    </submittedName>
</protein>
<dbReference type="SMART" id="SM00495">
    <property type="entry name" value="ChtBD3"/>
    <property type="match status" value="1"/>
</dbReference>
<dbReference type="Gene3D" id="2.10.10.20">
    <property type="entry name" value="Carbohydrate-binding module superfamily 5/12"/>
    <property type="match status" value="1"/>
</dbReference>
<evidence type="ECO:0000256" key="4">
    <source>
        <dbReference type="ARBA" id="ARBA00023295"/>
    </source>
</evidence>
<dbReference type="Pfam" id="PF02839">
    <property type="entry name" value="CBM_5_12"/>
    <property type="match status" value="1"/>
</dbReference>
<dbReference type="SUPFAM" id="SSF49265">
    <property type="entry name" value="Fibronectin type III"/>
    <property type="match status" value="1"/>
</dbReference>